<dbReference type="Proteomes" id="UP000030106">
    <property type="component" value="Unassembled WGS sequence"/>
</dbReference>
<reference evidence="2" key="1">
    <citation type="submission" date="2012-10" db="EMBL/GenBank/DDBJ databases">
        <title>Genome sequencing and analysis of entomopathogenic fungi Beauveria bassiana D1-5.</title>
        <authorList>
            <person name="Li Q."/>
            <person name="Wang L."/>
            <person name="Zhang Z."/>
            <person name="Wang Q."/>
            <person name="Ren J."/>
            <person name="Wang M."/>
            <person name="Xu W."/>
            <person name="Wang J."/>
            <person name="Lu Y."/>
            <person name="Du Q."/>
            <person name="Sun Z."/>
        </authorList>
    </citation>
    <scope>NUCLEOTIDE SEQUENCE [LARGE SCALE GENOMIC DNA]</scope>
    <source>
        <strain evidence="2">D1-5</strain>
    </source>
</reference>
<dbReference type="STRING" id="1245745.A0A0A2VND6"/>
<dbReference type="AlphaFoldDB" id="A0A0A2VND6"/>
<evidence type="ECO:0000256" key="1">
    <source>
        <dbReference type="SAM" id="MobiDB-lite"/>
    </source>
</evidence>
<protein>
    <submittedName>
        <fullName evidence="2">Uncharacterized protein</fullName>
    </submittedName>
</protein>
<sequence>MAARQAAPHFLCIPLLRRQLARSVAAFRADVTDIHSAAPLPPDAVRPPAGAARAGRGPAEGAPSAGGTDRDARDATAASAGNVRRDGAGWERVADAERTARDAESGKHGRAVRAADGRGWTGRGAAVCVLPGGAGKVYRRRADGGGEEAIFAARDGGEYGACEEECKGRRAQEGEAAAGCEGADGRVCRARLAG</sequence>
<name>A0A0A2VND6_BEABA</name>
<dbReference type="EMBL" id="ANFO01000660">
    <property type="protein sequence ID" value="KGQ07650.1"/>
    <property type="molecule type" value="Genomic_DNA"/>
</dbReference>
<dbReference type="OrthoDB" id="277832at2759"/>
<organism evidence="2 3">
    <name type="scientific">Beauveria bassiana D1-5</name>
    <dbReference type="NCBI Taxonomy" id="1245745"/>
    <lineage>
        <taxon>Eukaryota</taxon>
        <taxon>Fungi</taxon>
        <taxon>Dikarya</taxon>
        <taxon>Ascomycota</taxon>
        <taxon>Pezizomycotina</taxon>
        <taxon>Sordariomycetes</taxon>
        <taxon>Hypocreomycetidae</taxon>
        <taxon>Hypocreales</taxon>
        <taxon>Cordycipitaceae</taxon>
        <taxon>Beauveria</taxon>
    </lineage>
</organism>
<evidence type="ECO:0000313" key="3">
    <source>
        <dbReference type="Proteomes" id="UP000030106"/>
    </source>
</evidence>
<proteinExistence type="predicted"/>
<feature type="region of interest" description="Disordered" evidence="1">
    <location>
        <begin position="37"/>
        <end position="114"/>
    </location>
</feature>
<accession>A0A0A2VND6</accession>
<gene>
    <name evidence="2" type="ORF">BBAD15_g7025</name>
</gene>
<dbReference type="HOGENOM" id="CLU_1402195_0_0_1"/>
<feature type="compositionally biased region" description="Low complexity" evidence="1">
    <location>
        <begin position="46"/>
        <end position="67"/>
    </location>
</feature>
<comment type="caution">
    <text evidence="2">The sequence shown here is derived from an EMBL/GenBank/DDBJ whole genome shotgun (WGS) entry which is preliminary data.</text>
</comment>
<evidence type="ECO:0000313" key="2">
    <source>
        <dbReference type="EMBL" id="KGQ07650.1"/>
    </source>
</evidence>
<feature type="compositionally biased region" description="Basic and acidic residues" evidence="1">
    <location>
        <begin position="83"/>
        <end position="107"/>
    </location>
</feature>